<accession>A0ABS9CE08</accession>
<proteinExistence type="predicted"/>
<name>A0ABS9CE08_9BACT</name>
<dbReference type="EMBL" id="JADYTN010000007">
    <property type="protein sequence ID" value="MCF2563336.1"/>
    <property type="molecule type" value="Genomic_DNA"/>
</dbReference>
<evidence type="ECO:0000313" key="2">
    <source>
        <dbReference type="Proteomes" id="UP001200470"/>
    </source>
</evidence>
<dbReference type="Proteomes" id="UP001200470">
    <property type="component" value="Unassembled WGS sequence"/>
</dbReference>
<gene>
    <name evidence="1" type="ORF">I6E12_04320</name>
</gene>
<evidence type="ECO:0000313" key="1">
    <source>
        <dbReference type="EMBL" id="MCF2563336.1"/>
    </source>
</evidence>
<keyword evidence="2" id="KW-1185">Reference proteome</keyword>
<sequence>MKRSISTQFLENLKNGALHVIVDYVRVDPYLDLELRGNCVMVYYRGGKILTVYENQNLEGLAEEYYKKESETAKIVPSFDCIHEYFAHAKHIVDIHESSRYSKLGEKEIQQRVVYENNLSVNACNTDYFIADIEWADNDNLGGRADIVAFRWNHMEHRKRVVQLTLIEVKQGENAIKTFENDEQTSAGLRKHYTDFLSFKSNPDYVSDCAKDMLLVLKQKKELGLIKGIEKLFEKTIVIEDKSGNKIRKNVDFEPEIETEPVFLFLLANYHHYSTNLQEECKSLPDDSKFINASFCGYGLYKDFVKTKVELGL</sequence>
<dbReference type="RefSeq" id="WP_301637727.1">
    <property type="nucleotide sequence ID" value="NZ_JADYTN010000007.1"/>
</dbReference>
<reference evidence="1 2" key="1">
    <citation type="submission" date="2020-12" db="EMBL/GenBank/DDBJ databases">
        <title>Whole genome sequences of gut porcine anaerobes.</title>
        <authorList>
            <person name="Kubasova T."/>
            <person name="Jahodarova E."/>
            <person name="Rychlik I."/>
        </authorList>
    </citation>
    <scope>NUCLEOTIDE SEQUENCE [LARGE SCALE GENOMIC DNA]</scope>
    <source>
        <strain evidence="1 2">An925</strain>
    </source>
</reference>
<comment type="caution">
    <text evidence="1">The sequence shown here is derived from an EMBL/GenBank/DDBJ whole genome shotgun (WGS) entry which is preliminary data.</text>
</comment>
<protein>
    <submittedName>
        <fullName evidence="1">Uncharacterized protein</fullName>
    </submittedName>
</protein>
<organism evidence="1 2">
    <name type="scientific">Xylanibacter brevis</name>
    <dbReference type="NCBI Taxonomy" id="83231"/>
    <lineage>
        <taxon>Bacteria</taxon>
        <taxon>Pseudomonadati</taxon>
        <taxon>Bacteroidota</taxon>
        <taxon>Bacteroidia</taxon>
        <taxon>Bacteroidales</taxon>
        <taxon>Prevotellaceae</taxon>
        <taxon>Xylanibacter</taxon>
    </lineage>
</organism>